<evidence type="ECO:0000313" key="9">
    <source>
        <dbReference type="Proteomes" id="UP000827889"/>
    </source>
</evidence>
<sequence length="379" mass="41611">MAVVDSLVHSASLRLSSSSSPSSKSSLFAGSPLALSPAFVSVKQTCPNRRLVIVSKRISGLEEAMRIRRERELQSTKRLRRRPPLRRGRVSPRLPVPDHIPKPPYFGSPLLPELASEHQVHDSDSIAHMRAACELAARVLDYAGTLVKPSVTTDEIDKAVHQMIIEAGAYPSPLGYGGFPKSVCTSVNECMCHGIPDSRQLQDGDIINIDVTVYLNGYHGDTSRTFLCGNVSDALKNLVQVTEECMERGIAVCKDGASFKKIGKRISDHAEKYGYGVVERFVGHGVGTIFHSQPIIYHHRNEEPGTMVEGQTFTIVAEILSRRFTVKYSCAEPILSLGSIECRTWPDNWTTLTADGSPAAQFEHTILITRTGAEILTQC</sequence>
<comment type="similarity">
    <text evidence="5">Belongs to the peptidase M24A family. Methionine aminopeptidase type 1 subfamily.</text>
</comment>
<dbReference type="EC" id="3.4.11.18" evidence="6"/>
<feature type="domain" description="Peptidase M24" evidence="8">
    <location>
        <begin position="128"/>
        <end position="369"/>
    </location>
</feature>
<dbReference type="InterPro" id="IPR036005">
    <property type="entry name" value="Creatinase/aminopeptidase-like"/>
</dbReference>
<feature type="binding site" evidence="5">
    <location>
        <position position="210"/>
    </location>
    <ligand>
        <name>a divalent metal cation</name>
        <dbReference type="ChEBI" id="CHEBI:60240"/>
        <label>1</label>
    </ligand>
</feature>
<dbReference type="PRINTS" id="PR00599">
    <property type="entry name" value="MAPEPTIDASE"/>
</dbReference>
<evidence type="ECO:0000256" key="5">
    <source>
        <dbReference type="HAMAP-Rule" id="MF_03174"/>
    </source>
</evidence>
<keyword evidence="9" id="KW-1185">Reference proteome</keyword>
<dbReference type="InterPro" id="IPR000994">
    <property type="entry name" value="Pept_M24"/>
</dbReference>
<feature type="region of interest" description="Disordered" evidence="7">
    <location>
        <begin position="74"/>
        <end position="98"/>
    </location>
</feature>
<dbReference type="InterPro" id="IPR001714">
    <property type="entry name" value="Pept_M24_MAP"/>
</dbReference>
<evidence type="ECO:0000256" key="3">
    <source>
        <dbReference type="ARBA" id="ARBA00022723"/>
    </source>
</evidence>
<gene>
    <name evidence="10 11" type="primary">LOC115753614</name>
</gene>
<evidence type="ECO:0000256" key="6">
    <source>
        <dbReference type="RuleBase" id="RU003653"/>
    </source>
</evidence>
<comment type="cofactor">
    <cofactor evidence="5">
        <name>Co(2+)</name>
        <dbReference type="ChEBI" id="CHEBI:48828"/>
    </cofactor>
    <cofactor evidence="5">
        <name>Zn(2+)</name>
        <dbReference type="ChEBI" id="CHEBI:29105"/>
    </cofactor>
    <cofactor evidence="5">
        <name>Mn(2+)</name>
        <dbReference type="ChEBI" id="CHEBI:29035"/>
    </cofactor>
    <cofactor evidence="5">
        <name>Fe(2+)</name>
        <dbReference type="ChEBI" id="CHEBI:29033"/>
    </cofactor>
    <text evidence="5">Binds 2 divalent metal cations per subunit. Has a high-affinity and a low affinity metal-binding site. The true nature of the physiological cofactor is under debate. The enzyme is active with cobalt, zinc, manganese or divalent iron ions. Most likely, methionine aminopeptidases function as mononuclear Fe(2+)-metalloproteases under physiological conditions, and the catalytically relevant metal-binding site has been assigned to the histidine-containing high-affinity site.</text>
</comment>
<dbReference type="InterPro" id="IPR002467">
    <property type="entry name" value="Pept_M24A_MAP1"/>
</dbReference>
<evidence type="ECO:0000313" key="10">
    <source>
        <dbReference type="RefSeq" id="XP_048134703.1"/>
    </source>
</evidence>
<evidence type="ECO:0000313" key="11">
    <source>
        <dbReference type="RefSeq" id="XP_048134704.1"/>
    </source>
</evidence>
<evidence type="ECO:0000259" key="8">
    <source>
        <dbReference type="Pfam" id="PF00557"/>
    </source>
</evidence>
<proteinExistence type="inferred from homology"/>
<dbReference type="Proteomes" id="UP000827889">
    <property type="component" value="Chromosome 5"/>
</dbReference>
<feature type="binding site" evidence="5">
    <location>
        <position position="284"/>
    </location>
    <ligand>
        <name>a divalent metal cation</name>
        <dbReference type="ChEBI" id="CHEBI:60240"/>
        <label>2</label>
        <note>catalytic</note>
    </ligand>
</feature>
<dbReference type="GeneID" id="115753614"/>
<accession>A0ABM3HDL6</accession>
<reference evidence="10 11" key="1">
    <citation type="submission" date="2025-05" db="UniProtKB">
        <authorList>
            <consortium name="RefSeq"/>
        </authorList>
    </citation>
    <scope>IDENTIFICATION</scope>
    <source>
        <tissue evidence="10 11">Leaf</tissue>
    </source>
</reference>
<dbReference type="PANTHER" id="PTHR43330">
    <property type="entry name" value="METHIONINE AMINOPEPTIDASE"/>
    <property type="match status" value="1"/>
</dbReference>
<organism evidence="9 11">
    <name type="scientific">Rhodamnia argentea</name>
    <dbReference type="NCBI Taxonomy" id="178133"/>
    <lineage>
        <taxon>Eukaryota</taxon>
        <taxon>Viridiplantae</taxon>
        <taxon>Streptophyta</taxon>
        <taxon>Embryophyta</taxon>
        <taxon>Tracheophyta</taxon>
        <taxon>Spermatophyta</taxon>
        <taxon>Magnoliopsida</taxon>
        <taxon>eudicotyledons</taxon>
        <taxon>Gunneridae</taxon>
        <taxon>Pentapetalae</taxon>
        <taxon>rosids</taxon>
        <taxon>malvids</taxon>
        <taxon>Myrtales</taxon>
        <taxon>Myrtaceae</taxon>
        <taxon>Myrtoideae</taxon>
        <taxon>Myrteae</taxon>
        <taxon>Australasian group</taxon>
        <taxon>Rhodamnia</taxon>
    </lineage>
</organism>
<keyword evidence="2 5" id="KW-0645">Protease</keyword>
<feature type="binding site" evidence="5">
    <location>
        <position position="221"/>
    </location>
    <ligand>
        <name>a divalent metal cation</name>
        <dbReference type="ChEBI" id="CHEBI:60240"/>
        <label>1</label>
    </ligand>
</feature>
<dbReference type="PROSITE" id="PS00680">
    <property type="entry name" value="MAP_1"/>
    <property type="match status" value="1"/>
</dbReference>
<dbReference type="PANTHER" id="PTHR43330:SF1">
    <property type="entry name" value="METHIONINE AMINOPEPTIDASE 1B, CHLOROPLASTIC"/>
    <property type="match status" value="1"/>
</dbReference>
<evidence type="ECO:0000256" key="2">
    <source>
        <dbReference type="ARBA" id="ARBA00022670"/>
    </source>
</evidence>
<keyword evidence="4 5" id="KW-0378">Hydrolase</keyword>
<evidence type="ECO:0000256" key="4">
    <source>
        <dbReference type="ARBA" id="ARBA00022801"/>
    </source>
</evidence>
<keyword evidence="1 5" id="KW-0031">Aminopeptidase</keyword>
<evidence type="ECO:0000256" key="7">
    <source>
        <dbReference type="SAM" id="MobiDB-lite"/>
    </source>
</evidence>
<feature type="binding site" evidence="5">
    <location>
        <position position="332"/>
    </location>
    <ligand>
        <name>a divalent metal cation</name>
        <dbReference type="ChEBI" id="CHEBI:60240"/>
        <label>2</label>
        <note>catalytic</note>
    </ligand>
</feature>
<protein>
    <recommendedName>
        <fullName evidence="6">Methionine aminopeptidase</fullName>
        <ecNumber evidence="6">3.4.11.18</ecNumber>
    </recommendedName>
</protein>
<dbReference type="RefSeq" id="XP_048134703.1">
    <property type="nucleotide sequence ID" value="XM_048278746.1"/>
</dbReference>
<dbReference type="NCBIfam" id="TIGR00500">
    <property type="entry name" value="met_pdase_I"/>
    <property type="match status" value="1"/>
</dbReference>
<comment type="function">
    <text evidence="6">Cotranslationally removes the N-terminal methionine from nascent proteins. The N-terminal methionine is often cleaved when the second residue in the primary sequence is small and uncharged (Met-Ala-, Cys, Gly, Pro, Ser, Thr, or Val).</text>
</comment>
<feature type="binding site" evidence="5">
    <location>
        <position position="291"/>
    </location>
    <ligand>
        <name>substrate</name>
    </ligand>
</feature>
<feature type="binding site" evidence="5">
    <location>
        <position position="193"/>
    </location>
    <ligand>
        <name>substrate</name>
    </ligand>
</feature>
<name>A0ABM3HDL6_9MYRT</name>
<dbReference type="Pfam" id="PF00557">
    <property type="entry name" value="Peptidase_M24"/>
    <property type="match status" value="1"/>
</dbReference>
<feature type="compositionally biased region" description="Basic residues" evidence="7">
    <location>
        <begin position="77"/>
        <end position="90"/>
    </location>
</feature>
<keyword evidence="3 5" id="KW-0479">Metal-binding</keyword>
<comment type="catalytic activity">
    <reaction evidence="5 6">
        <text>Release of N-terminal amino acids, preferentially methionine, from peptides and arylamides.</text>
        <dbReference type="EC" id="3.4.11.18"/>
    </reaction>
</comment>
<dbReference type="CDD" id="cd01086">
    <property type="entry name" value="MetAP1"/>
    <property type="match status" value="1"/>
</dbReference>
<feature type="binding site" evidence="5">
    <location>
        <position position="221"/>
    </location>
    <ligand>
        <name>a divalent metal cation</name>
        <dbReference type="ChEBI" id="CHEBI:60240"/>
        <label>2</label>
        <note>catalytic</note>
    </ligand>
</feature>
<dbReference type="Gene3D" id="3.90.230.10">
    <property type="entry name" value="Creatinase/methionine aminopeptidase superfamily"/>
    <property type="match status" value="1"/>
</dbReference>
<dbReference type="RefSeq" id="XP_048134704.1">
    <property type="nucleotide sequence ID" value="XM_048278747.1"/>
</dbReference>
<dbReference type="HAMAP" id="MF_01974">
    <property type="entry name" value="MetAP_1"/>
    <property type="match status" value="1"/>
</dbReference>
<feature type="binding site" evidence="5">
    <location>
        <position position="363"/>
    </location>
    <ligand>
        <name>a divalent metal cation</name>
        <dbReference type="ChEBI" id="CHEBI:60240"/>
        <label>1</label>
    </ligand>
</feature>
<dbReference type="SUPFAM" id="SSF55920">
    <property type="entry name" value="Creatinase/aminopeptidase"/>
    <property type="match status" value="1"/>
</dbReference>
<evidence type="ECO:0000256" key="1">
    <source>
        <dbReference type="ARBA" id="ARBA00022438"/>
    </source>
</evidence>
<feature type="binding site" evidence="5">
    <location>
        <position position="363"/>
    </location>
    <ligand>
        <name>a divalent metal cation</name>
        <dbReference type="ChEBI" id="CHEBI:60240"/>
        <label>2</label>
        <note>catalytic</note>
    </ligand>
</feature>